<dbReference type="EMBL" id="JBHSCW010000003">
    <property type="protein sequence ID" value="MFC4351485.1"/>
    <property type="molecule type" value="Genomic_DNA"/>
</dbReference>
<dbReference type="NCBIfam" id="NF009316">
    <property type="entry name" value="PRK12674.1-5"/>
    <property type="match status" value="1"/>
</dbReference>
<dbReference type="RefSeq" id="WP_382421816.1">
    <property type="nucleotide sequence ID" value="NZ_JBHSCW010000003.1"/>
</dbReference>
<keyword evidence="4" id="KW-1185">Reference proteome</keyword>
<proteinExistence type="predicted"/>
<protein>
    <submittedName>
        <fullName evidence="3">Na+/H+ antiporter subunit G</fullName>
    </submittedName>
</protein>
<keyword evidence="2" id="KW-0812">Transmembrane</keyword>
<sequence>MIDLLLEILISAMIVVGGIFALVGSFGLSKLPDLMTRLHAPTKATTLGIGGMLIASILYFSAVKQTLSVHELLITIFLFLVAPVTAYLIAKAHLHRSRARQKQALSQLPKPADSQAGWATFDKADEKSQTQIR</sequence>
<feature type="compositionally biased region" description="Basic and acidic residues" evidence="1">
    <location>
        <begin position="122"/>
        <end position="133"/>
    </location>
</feature>
<gene>
    <name evidence="3" type="ORF">ACFOW6_08025</name>
</gene>
<evidence type="ECO:0000256" key="1">
    <source>
        <dbReference type="SAM" id="MobiDB-lite"/>
    </source>
</evidence>
<dbReference type="PANTHER" id="PTHR34703">
    <property type="entry name" value="ANTIPORTER SUBUNIT MNHG2-RELATED"/>
    <property type="match status" value="1"/>
</dbReference>
<dbReference type="NCBIfam" id="TIGR01300">
    <property type="entry name" value="CPA3_mnhG_phaG"/>
    <property type="match status" value="1"/>
</dbReference>
<keyword evidence="2" id="KW-0472">Membrane</keyword>
<feature type="transmembrane region" description="Helical" evidence="2">
    <location>
        <begin position="40"/>
        <end position="60"/>
    </location>
</feature>
<keyword evidence="2" id="KW-1133">Transmembrane helix</keyword>
<organism evidence="3 4">
    <name type="scientific">Fodinicurvata halophila</name>
    <dbReference type="NCBI Taxonomy" id="1419723"/>
    <lineage>
        <taxon>Bacteria</taxon>
        <taxon>Pseudomonadati</taxon>
        <taxon>Pseudomonadota</taxon>
        <taxon>Alphaproteobacteria</taxon>
        <taxon>Rhodospirillales</taxon>
        <taxon>Rhodovibrionaceae</taxon>
        <taxon>Fodinicurvata</taxon>
    </lineage>
</organism>
<evidence type="ECO:0000256" key="2">
    <source>
        <dbReference type="SAM" id="Phobius"/>
    </source>
</evidence>
<feature type="region of interest" description="Disordered" evidence="1">
    <location>
        <begin position="102"/>
        <end position="133"/>
    </location>
</feature>
<name>A0ABV8UJV6_9PROT</name>
<evidence type="ECO:0000313" key="4">
    <source>
        <dbReference type="Proteomes" id="UP001595799"/>
    </source>
</evidence>
<dbReference type="PANTHER" id="PTHR34703:SF1">
    <property type="entry name" value="ANTIPORTER SUBUNIT MNHG2-RELATED"/>
    <property type="match status" value="1"/>
</dbReference>
<feature type="transmembrane region" description="Helical" evidence="2">
    <location>
        <begin position="6"/>
        <end position="28"/>
    </location>
</feature>
<comment type="caution">
    <text evidence="3">The sequence shown here is derived from an EMBL/GenBank/DDBJ whole genome shotgun (WGS) entry which is preliminary data.</text>
</comment>
<dbReference type="InterPro" id="IPR005133">
    <property type="entry name" value="PhaG_MnhG_YufB"/>
</dbReference>
<accession>A0ABV8UJV6</accession>
<reference evidence="4" key="1">
    <citation type="journal article" date="2019" name="Int. J. Syst. Evol. Microbiol.">
        <title>The Global Catalogue of Microorganisms (GCM) 10K type strain sequencing project: providing services to taxonomists for standard genome sequencing and annotation.</title>
        <authorList>
            <consortium name="The Broad Institute Genomics Platform"/>
            <consortium name="The Broad Institute Genome Sequencing Center for Infectious Disease"/>
            <person name="Wu L."/>
            <person name="Ma J."/>
        </authorList>
    </citation>
    <scope>NUCLEOTIDE SEQUENCE [LARGE SCALE GENOMIC DNA]</scope>
    <source>
        <strain evidence="4">CECT 8472</strain>
    </source>
</reference>
<evidence type="ECO:0000313" key="3">
    <source>
        <dbReference type="EMBL" id="MFC4351485.1"/>
    </source>
</evidence>
<feature type="transmembrane region" description="Helical" evidence="2">
    <location>
        <begin position="72"/>
        <end position="90"/>
    </location>
</feature>
<dbReference type="Proteomes" id="UP001595799">
    <property type="component" value="Unassembled WGS sequence"/>
</dbReference>
<dbReference type="Pfam" id="PF03334">
    <property type="entry name" value="PhaG_MnhG_YufB"/>
    <property type="match status" value="1"/>
</dbReference>